<dbReference type="GO" id="GO:0008270">
    <property type="term" value="F:zinc ion binding"/>
    <property type="evidence" value="ECO:0007669"/>
    <property type="project" value="UniProtKB-KW"/>
</dbReference>
<dbReference type="AlphaFoldDB" id="A0A915Q323"/>
<evidence type="ECO:0000256" key="3">
    <source>
        <dbReference type="ARBA" id="ARBA00022833"/>
    </source>
</evidence>
<proteinExistence type="predicted"/>
<dbReference type="InterPro" id="IPR027080">
    <property type="entry name" value="Unc-13"/>
</dbReference>
<organism evidence="6 7">
    <name type="scientific">Setaria digitata</name>
    <dbReference type="NCBI Taxonomy" id="48799"/>
    <lineage>
        <taxon>Eukaryota</taxon>
        <taxon>Metazoa</taxon>
        <taxon>Ecdysozoa</taxon>
        <taxon>Nematoda</taxon>
        <taxon>Chromadorea</taxon>
        <taxon>Rhabditida</taxon>
        <taxon>Spirurina</taxon>
        <taxon>Spiruromorpha</taxon>
        <taxon>Filarioidea</taxon>
        <taxon>Setariidae</taxon>
        <taxon>Setaria</taxon>
    </lineage>
</organism>
<keyword evidence="6" id="KW-1185">Reference proteome</keyword>
<dbReference type="GO" id="GO:0016082">
    <property type="term" value="P:synaptic vesicle priming"/>
    <property type="evidence" value="ECO:0007669"/>
    <property type="project" value="TreeGrafter"/>
</dbReference>
<dbReference type="GO" id="GO:0042734">
    <property type="term" value="C:presynaptic membrane"/>
    <property type="evidence" value="ECO:0007669"/>
    <property type="project" value="TreeGrafter"/>
</dbReference>
<accession>A0A915Q323</accession>
<dbReference type="InterPro" id="IPR046349">
    <property type="entry name" value="C1-like_sf"/>
</dbReference>
<dbReference type="GO" id="GO:0030672">
    <property type="term" value="C:synaptic vesicle membrane"/>
    <property type="evidence" value="ECO:0007669"/>
    <property type="project" value="TreeGrafter"/>
</dbReference>
<dbReference type="PROSITE" id="PS00479">
    <property type="entry name" value="ZF_DAG_PE_1"/>
    <property type="match status" value="1"/>
</dbReference>
<keyword evidence="3" id="KW-0862">Zinc</keyword>
<dbReference type="WBParaSite" id="sdigi.contig837.g9872.t1">
    <property type="protein sequence ID" value="sdigi.contig837.g9872.t1"/>
    <property type="gene ID" value="sdigi.contig837.g9872"/>
</dbReference>
<evidence type="ECO:0000313" key="6">
    <source>
        <dbReference type="Proteomes" id="UP000887581"/>
    </source>
</evidence>
<keyword evidence="4" id="KW-0106">Calcium</keyword>
<dbReference type="GO" id="GO:0043195">
    <property type="term" value="C:terminal bouton"/>
    <property type="evidence" value="ECO:0007669"/>
    <property type="project" value="TreeGrafter"/>
</dbReference>
<dbReference type="SUPFAM" id="SSF57889">
    <property type="entry name" value="Cysteine-rich domain"/>
    <property type="match status" value="1"/>
</dbReference>
<dbReference type="GO" id="GO:0031594">
    <property type="term" value="C:neuromuscular junction"/>
    <property type="evidence" value="ECO:0007669"/>
    <property type="project" value="TreeGrafter"/>
</dbReference>
<dbReference type="GO" id="GO:0016081">
    <property type="term" value="P:synaptic vesicle docking"/>
    <property type="evidence" value="ECO:0007669"/>
    <property type="project" value="TreeGrafter"/>
</dbReference>
<dbReference type="GO" id="GO:0061789">
    <property type="term" value="P:dense core granule priming"/>
    <property type="evidence" value="ECO:0007669"/>
    <property type="project" value="TreeGrafter"/>
</dbReference>
<dbReference type="InterPro" id="IPR002219">
    <property type="entry name" value="PKC_DAG/PE"/>
</dbReference>
<reference evidence="7" key="1">
    <citation type="submission" date="2022-11" db="UniProtKB">
        <authorList>
            <consortium name="WormBaseParasite"/>
        </authorList>
    </citation>
    <scope>IDENTIFICATION</scope>
</reference>
<evidence type="ECO:0000313" key="7">
    <source>
        <dbReference type="WBParaSite" id="sdigi.contig837.g9872.t1"/>
    </source>
</evidence>
<keyword evidence="2" id="KW-0863">Zinc-finger</keyword>
<dbReference type="GO" id="GO:0019992">
    <property type="term" value="F:diacylglycerol binding"/>
    <property type="evidence" value="ECO:0007669"/>
    <property type="project" value="InterPro"/>
</dbReference>
<dbReference type="GO" id="GO:0017075">
    <property type="term" value="F:syntaxin-1 binding"/>
    <property type="evidence" value="ECO:0007669"/>
    <property type="project" value="TreeGrafter"/>
</dbReference>
<sequence>MIISLQTMATKRAQAGLANAAKTTFGDEELPCNYECFIFKKMHVYKKTLQALIYPISCTAPHNFQLTNFQTPTWCHECEGLLWGLARQGLKCAECGVKVHDKCRDLISADCLQSIFIYLFFVKF</sequence>
<keyword evidence="1" id="KW-0479">Metal-binding</keyword>
<dbReference type="Pfam" id="PF00130">
    <property type="entry name" value="C1_1"/>
    <property type="match status" value="1"/>
</dbReference>
<evidence type="ECO:0000256" key="1">
    <source>
        <dbReference type="ARBA" id="ARBA00022723"/>
    </source>
</evidence>
<protein>
    <submittedName>
        <fullName evidence="7">Phorbol-ester/DAG-type domain-containing protein</fullName>
    </submittedName>
</protein>
<dbReference type="SMART" id="SM00109">
    <property type="entry name" value="C1"/>
    <property type="match status" value="1"/>
</dbReference>
<evidence type="ECO:0000259" key="5">
    <source>
        <dbReference type="PROSITE" id="PS50081"/>
    </source>
</evidence>
<evidence type="ECO:0000256" key="2">
    <source>
        <dbReference type="ARBA" id="ARBA00022771"/>
    </source>
</evidence>
<dbReference type="PROSITE" id="PS50081">
    <property type="entry name" value="ZF_DAG_PE_2"/>
    <property type="match status" value="1"/>
</dbReference>
<dbReference type="PANTHER" id="PTHR10480">
    <property type="entry name" value="PROTEIN UNC-13 HOMOLOG"/>
    <property type="match status" value="1"/>
</dbReference>
<dbReference type="GO" id="GO:0098831">
    <property type="term" value="C:presynaptic active zone cytoplasmic component"/>
    <property type="evidence" value="ECO:0007669"/>
    <property type="project" value="TreeGrafter"/>
</dbReference>
<dbReference type="GO" id="GO:0005516">
    <property type="term" value="F:calmodulin binding"/>
    <property type="evidence" value="ECO:0007669"/>
    <property type="project" value="TreeGrafter"/>
</dbReference>
<dbReference type="PRINTS" id="PR00008">
    <property type="entry name" value="DAGPEDOMAIN"/>
</dbReference>
<dbReference type="Proteomes" id="UP000887581">
    <property type="component" value="Unplaced"/>
</dbReference>
<dbReference type="InterPro" id="IPR020454">
    <property type="entry name" value="DAG/PE-bd"/>
</dbReference>
<evidence type="ECO:0000256" key="4">
    <source>
        <dbReference type="ARBA" id="ARBA00022837"/>
    </source>
</evidence>
<dbReference type="GO" id="GO:0099525">
    <property type="term" value="P:presynaptic dense core vesicle exocytosis"/>
    <property type="evidence" value="ECO:0007669"/>
    <property type="project" value="TreeGrafter"/>
</dbReference>
<dbReference type="FunFam" id="3.30.60.20:FF:000037">
    <property type="entry name" value="RAS guanyl releasing protein 4"/>
    <property type="match status" value="1"/>
</dbReference>
<dbReference type="GO" id="GO:0035249">
    <property type="term" value="P:synaptic transmission, glutamatergic"/>
    <property type="evidence" value="ECO:0007669"/>
    <property type="project" value="TreeGrafter"/>
</dbReference>
<name>A0A915Q323_9BILA</name>
<dbReference type="Gene3D" id="3.30.60.20">
    <property type="match status" value="1"/>
</dbReference>
<dbReference type="PANTHER" id="PTHR10480:SF12">
    <property type="entry name" value="UNC-13, ISOFORM E"/>
    <property type="match status" value="1"/>
</dbReference>
<feature type="domain" description="Phorbol-ester/DAG-type" evidence="5">
    <location>
        <begin position="61"/>
        <end position="111"/>
    </location>
</feature>